<dbReference type="SUPFAM" id="SSF56796">
    <property type="entry name" value="Dehydroquinate synthase-like"/>
    <property type="match status" value="1"/>
</dbReference>
<dbReference type="Gene3D" id="3.40.50.1970">
    <property type="match status" value="1"/>
</dbReference>
<evidence type="ECO:0000313" key="5">
    <source>
        <dbReference type="Proteomes" id="UP001520878"/>
    </source>
</evidence>
<evidence type="ECO:0000256" key="1">
    <source>
        <dbReference type="ARBA" id="ARBA00023002"/>
    </source>
</evidence>
<dbReference type="PROSITE" id="PS00913">
    <property type="entry name" value="ADH_IRON_1"/>
    <property type="match status" value="1"/>
</dbReference>
<protein>
    <submittedName>
        <fullName evidence="4">Iron-containing alcohol dehydrogenase</fullName>
    </submittedName>
</protein>
<dbReference type="PANTHER" id="PTHR43633:SF1">
    <property type="entry name" value="ALCOHOL DEHYDROGENASE YQHD"/>
    <property type="match status" value="1"/>
</dbReference>
<sequence>MQNFVFHNPTKVVFGRGSIGKLSGLLPEGKRIMLLYGGGSIKKNGVYEQVVAQLDGHQWCEFSGIEANPEFTTLMKAVEQAREQNVDFLLAVGGGSVVDGSKFVAAALKFDGQPWDILAKGAAVKDAVPLGCILTLPATGSETNPAAVVNRSEIQQKRSFISDAVRPQFAILDPEVTYSLPKRQLANGIVDAFVHVMEQYLTYPVGASVQDRFAEGILQNLIELGPQVLDSQDYNVRANLMWNATQALNGLIGVGVPQDWSTHMIGHELTALHGLDHAVTLAIVLPRVMQHQRDAKQDKLLQYAERVWGLSPYDKDSTIDLAIEKTELFFRQMGMMTRLSEHNIGDDIGEAVAAKLRENGLEKLGEHGAITPEHAREIVMASL</sequence>
<dbReference type="RefSeq" id="WP_229160255.1">
    <property type="nucleotide sequence ID" value="NZ_JAJEWP010000002.1"/>
</dbReference>
<dbReference type="PROSITE" id="PS00060">
    <property type="entry name" value="ADH_IRON_2"/>
    <property type="match status" value="1"/>
</dbReference>
<name>A0ABS8G8C9_9ALTE</name>
<proteinExistence type="predicted"/>
<dbReference type="Gene3D" id="1.20.1090.10">
    <property type="entry name" value="Dehydroquinate synthase-like - alpha domain"/>
    <property type="match status" value="1"/>
</dbReference>
<gene>
    <name evidence="4" type="ORF">LJ739_10560</name>
</gene>
<evidence type="ECO:0000259" key="2">
    <source>
        <dbReference type="Pfam" id="PF00465"/>
    </source>
</evidence>
<dbReference type="Pfam" id="PF00465">
    <property type="entry name" value="Fe-ADH"/>
    <property type="match status" value="1"/>
</dbReference>
<dbReference type="EMBL" id="JAJEWP010000002">
    <property type="protein sequence ID" value="MCC2616683.1"/>
    <property type="molecule type" value="Genomic_DNA"/>
</dbReference>
<evidence type="ECO:0000313" key="4">
    <source>
        <dbReference type="EMBL" id="MCC2616683.1"/>
    </source>
</evidence>
<reference evidence="4 5" key="1">
    <citation type="submission" date="2021-10" db="EMBL/GenBank/DDBJ databases">
        <title>Draft genome of Aestuariibacter halophilus JC2043.</title>
        <authorList>
            <person name="Emsley S.A."/>
            <person name="Pfannmuller K.M."/>
            <person name="Ushijima B."/>
            <person name="Saw J.H."/>
            <person name="Videau P."/>
        </authorList>
    </citation>
    <scope>NUCLEOTIDE SEQUENCE [LARGE SCALE GENOMIC DNA]</scope>
    <source>
        <strain evidence="4 5">JC2043</strain>
    </source>
</reference>
<feature type="domain" description="Fe-containing alcohol dehydrogenase-like C-terminal" evidence="3">
    <location>
        <begin position="186"/>
        <end position="355"/>
    </location>
</feature>
<keyword evidence="5" id="KW-1185">Reference proteome</keyword>
<dbReference type="Proteomes" id="UP001520878">
    <property type="component" value="Unassembled WGS sequence"/>
</dbReference>
<dbReference type="InterPro" id="IPR056798">
    <property type="entry name" value="ADH_Fe_C"/>
</dbReference>
<dbReference type="InterPro" id="IPR001670">
    <property type="entry name" value="ADH_Fe/GldA"/>
</dbReference>
<comment type="caution">
    <text evidence="4">The sequence shown here is derived from an EMBL/GenBank/DDBJ whole genome shotgun (WGS) entry which is preliminary data.</text>
</comment>
<keyword evidence="1" id="KW-0560">Oxidoreductase</keyword>
<accession>A0ABS8G8C9</accession>
<dbReference type="InterPro" id="IPR044731">
    <property type="entry name" value="BDH-like"/>
</dbReference>
<dbReference type="CDD" id="cd08187">
    <property type="entry name" value="BDH"/>
    <property type="match status" value="1"/>
</dbReference>
<evidence type="ECO:0000259" key="3">
    <source>
        <dbReference type="Pfam" id="PF25137"/>
    </source>
</evidence>
<organism evidence="4 5">
    <name type="scientific">Fluctibacter halophilus</name>
    <dbReference type="NCBI Taxonomy" id="226011"/>
    <lineage>
        <taxon>Bacteria</taxon>
        <taxon>Pseudomonadati</taxon>
        <taxon>Pseudomonadota</taxon>
        <taxon>Gammaproteobacteria</taxon>
        <taxon>Alteromonadales</taxon>
        <taxon>Alteromonadaceae</taxon>
        <taxon>Fluctibacter</taxon>
    </lineage>
</organism>
<feature type="domain" description="Alcohol dehydrogenase iron-type/glycerol dehydrogenase GldA" evidence="2">
    <location>
        <begin position="9"/>
        <end position="174"/>
    </location>
</feature>
<dbReference type="Pfam" id="PF25137">
    <property type="entry name" value="ADH_Fe_C"/>
    <property type="match status" value="1"/>
</dbReference>
<dbReference type="InterPro" id="IPR018211">
    <property type="entry name" value="ADH_Fe_CS"/>
</dbReference>
<dbReference type="PANTHER" id="PTHR43633">
    <property type="entry name" value="ALCOHOL DEHYDROGENASE YQHD"/>
    <property type="match status" value="1"/>
</dbReference>